<dbReference type="Gene3D" id="3.40.50.1970">
    <property type="match status" value="1"/>
</dbReference>
<keyword evidence="2 6" id="KW-0560">Oxidoreductase</keyword>
<feature type="binding site" evidence="4">
    <location>
        <position position="126"/>
    </location>
    <ligand>
        <name>NAD(+)</name>
        <dbReference type="ChEBI" id="CHEBI:57540"/>
    </ligand>
</feature>
<feature type="binding site" evidence="4">
    <location>
        <begin position="93"/>
        <end position="97"/>
    </location>
    <ligand>
        <name>NAD(+)</name>
        <dbReference type="ChEBI" id="CHEBI:57540"/>
    </ligand>
</feature>
<evidence type="ECO:0000256" key="3">
    <source>
        <dbReference type="PIRSR" id="PIRSR000112-1"/>
    </source>
</evidence>
<dbReference type="EC" id="1.1.1.6" evidence="6"/>
<dbReference type="GO" id="GO:0046872">
    <property type="term" value="F:metal ion binding"/>
    <property type="evidence" value="ECO:0007669"/>
    <property type="project" value="UniProtKB-KW"/>
</dbReference>
<dbReference type="PANTHER" id="PTHR43616">
    <property type="entry name" value="GLYCEROL DEHYDROGENASE"/>
    <property type="match status" value="1"/>
</dbReference>
<organism evidence="6 7">
    <name type="scientific">Ruminiclostridium hungatei</name>
    <name type="common">Clostridium hungatei</name>
    <dbReference type="NCBI Taxonomy" id="48256"/>
    <lineage>
        <taxon>Bacteria</taxon>
        <taxon>Bacillati</taxon>
        <taxon>Bacillota</taxon>
        <taxon>Clostridia</taxon>
        <taxon>Eubacteriales</taxon>
        <taxon>Oscillospiraceae</taxon>
        <taxon>Ruminiclostridium</taxon>
    </lineage>
</organism>
<evidence type="ECO:0000259" key="5">
    <source>
        <dbReference type="Pfam" id="PF00465"/>
    </source>
</evidence>
<dbReference type="InterPro" id="IPR001670">
    <property type="entry name" value="ADH_Fe/GldA"/>
</dbReference>
<keyword evidence="1 3" id="KW-0479">Metal-binding</keyword>
<dbReference type="STRING" id="48256.CLHUN_30150"/>
<evidence type="ECO:0000313" key="7">
    <source>
        <dbReference type="Proteomes" id="UP000191554"/>
    </source>
</evidence>
<proteinExistence type="predicted"/>
<feature type="binding site" evidence="3">
    <location>
        <position position="253"/>
    </location>
    <ligand>
        <name>glycerol</name>
        <dbReference type="ChEBI" id="CHEBI:17754"/>
    </ligand>
</feature>
<feature type="binding site" evidence="3">
    <location>
        <position position="170"/>
    </location>
    <ligand>
        <name>glycerol</name>
        <dbReference type="ChEBI" id="CHEBI:17754"/>
    </ligand>
</feature>
<keyword evidence="4" id="KW-0520">NAD</keyword>
<comment type="caution">
    <text evidence="6">The sequence shown here is derived from an EMBL/GenBank/DDBJ whole genome shotgun (WGS) entry which is preliminary data.</text>
</comment>
<feature type="domain" description="Alcohol dehydrogenase iron-type/glycerol dehydrogenase GldA" evidence="5">
    <location>
        <begin position="7"/>
        <end position="153"/>
    </location>
</feature>
<dbReference type="PANTHER" id="PTHR43616:SF3">
    <property type="entry name" value="HYDROXYCARBOXYLATE DEHYDROGENASE A"/>
    <property type="match status" value="1"/>
</dbReference>
<dbReference type="Gene3D" id="1.20.1090.10">
    <property type="entry name" value="Dehydroquinate synthase-like - alpha domain"/>
    <property type="match status" value="1"/>
</dbReference>
<dbReference type="InterPro" id="IPR016205">
    <property type="entry name" value="Glycerol_DH"/>
</dbReference>
<name>A0A1V4SHY2_RUMHU</name>
<dbReference type="AlphaFoldDB" id="A0A1V4SHY2"/>
<evidence type="ECO:0000256" key="4">
    <source>
        <dbReference type="PIRSR" id="PIRSR000112-3"/>
    </source>
</evidence>
<keyword evidence="7" id="KW-1185">Reference proteome</keyword>
<dbReference type="GO" id="GO:0008888">
    <property type="term" value="F:glycerol dehydrogenase (NAD+) activity"/>
    <property type="evidence" value="ECO:0007669"/>
    <property type="project" value="UniProtKB-EC"/>
</dbReference>
<evidence type="ECO:0000256" key="2">
    <source>
        <dbReference type="ARBA" id="ARBA00023002"/>
    </source>
</evidence>
<dbReference type="Pfam" id="PF00465">
    <property type="entry name" value="Fe-ADH"/>
    <property type="match status" value="1"/>
</dbReference>
<evidence type="ECO:0000256" key="1">
    <source>
        <dbReference type="ARBA" id="ARBA00022723"/>
    </source>
</evidence>
<dbReference type="SUPFAM" id="SSF56796">
    <property type="entry name" value="Dehydroquinate synthase-like"/>
    <property type="match status" value="1"/>
</dbReference>
<sequence length="367" mass="40264">MINVKTPELYVSEPGAIHLLGTLMGKAAAKAVVVWSETAKKVTQKDVCKSFENQGITMIQYEFAGYPNIDTASAIAILALNNGVDFIVGIGGGRVLDTSKAGGDIANIPVIAVPTIAATCAAWAALSVMYTKEGNFDHFRANRRSPEIVVADTTILAQAPVRYLKAGIADTLAKWYETSVGYDVKNSSLSYMNSVNGARLAYDFLLEKAEKVIRNFEAGIIDENSVRTIDAIIFLAGNVGSYVGEKAYSGFAHPFYHSSRIIRETRNKLHGEIVAFGLIVQAVLEEKKEKELLEIVEQFSRLEVAFTLEEIGLTEALEDKLNTISERINEIFPELNALSGKKKEAVVEAVYLADEYVKRFREGHKDD</sequence>
<evidence type="ECO:0000313" key="6">
    <source>
        <dbReference type="EMBL" id="OPX43075.1"/>
    </source>
</evidence>
<gene>
    <name evidence="6" type="primary">dhaD</name>
    <name evidence="6" type="ORF">CLHUN_30150</name>
</gene>
<reference evidence="6 7" key="1">
    <citation type="submission" date="2017-03" db="EMBL/GenBank/DDBJ databases">
        <title>Genome sequence of Clostridium hungatei DSM 14427.</title>
        <authorList>
            <person name="Poehlein A."/>
            <person name="Daniel R."/>
        </authorList>
    </citation>
    <scope>NUCLEOTIDE SEQUENCE [LARGE SCALE GENOMIC DNA]</scope>
    <source>
        <strain evidence="6 7">DSM 14427</strain>
    </source>
</reference>
<dbReference type="Proteomes" id="UP000191554">
    <property type="component" value="Unassembled WGS sequence"/>
</dbReference>
<comment type="cofactor">
    <cofactor evidence="3">
        <name>Zn(2+)</name>
        <dbReference type="ChEBI" id="CHEBI:29105"/>
    </cofactor>
    <text evidence="3">Binds 1 zinc ion per subunit.</text>
</comment>
<feature type="binding site" evidence="4">
    <location>
        <position position="130"/>
    </location>
    <ligand>
        <name>NAD(+)</name>
        <dbReference type="ChEBI" id="CHEBI:57540"/>
    </ligand>
</feature>
<dbReference type="PIRSF" id="PIRSF000112">
    <property type="entry name" value="Glycerol_dehydrogenase"/>
    <property type="match status" value="1"/>
</dbReference>
<accession>A0A1V4SHY2</accession>
<dbReference type="RefSeq" id="WP_165755768.1">
    <property type="nucleotide sequence ID" value="NZ_MZGX01000021.1"/>
</dbReference>
<protein>
    <submittedName>
        <fullName evidence="6">Glycerol dehydrogenase</fullName>
        <ecNumber evidence="6">1.1.1.6</ecNumber>
    </submittedName>
</protein>
<keyword evidence="3" id="KW-0862">Zinc</keyword>
<feature type="binding site" evidence="3">
    <location>
        <position position="270"/>
    </location>
    <ligand>
        <name>glycerol</name>
        <dbReference type="ChEBI" id="CHEBI:17754"/>
    </ligand>
</feature>
<dbReference type="EMBL" id="MZGX01000021">
    <property type="protein sequence ID" value="OPX43075.1"/>
    <property type="molecule type" value="Genomic_DNA"/>
</dbReference>